<sequence length="508" mass="54929">MRRVLYLTILAVAVWVLAVWLPGETPQKTEPGVPEPLGGESAVDTGPWIDFSDGAVDRVVIRKPAGDVTLFKKAGEWFVTPPGGQTVRAERDKAEALTAFLRGHPPLRRLAVDGEDLAGYGVDNATRGISVFADGMEFSLTVGGMNPTGDGVYALADGPAPEAELQGPAGRSHGEVLLLDSSYASRLAGSADTFFDLRALDMNRKALASIRLEGPGEGKRAERWEISFDADNATQASFTWPETLKSKAVSNMEADSYATRLLDLKGTRFFEPAAQAGIVEEPVFDIYVRRRGNDTPERLAFSVYRPKDADPLDGTNATFVLQSDWQTMPMVVAAKDVDAMLRTAFSLRERSIMHFAAHDVTRIEASYVEPGRGVQNATVERQDKVWMLDGPDGGHKLGELGMAVWKLADLRYTDEPRDVLPADARRFLVLRVFDTGLDAKGLQISWYEMPSGVGTLISLGGDDGPWYPVGEGGQRLADELTGQLFEEGAAAGPEDAPENAANASATSP</sequence>
<dbReference type="OrthoDB" id="2657515at2"/>
<accession>A0A6P1ZF77</accession>
<evidence type="ECO:0008006" key="4">
    <source>
        <dbReference type="Google" id="ProtNLM"/>
    </source>
</evidence>
<evidence type="ECO:0000313" key="2">
    <source>
        <dbReference type="EMBL" id="TVM32338.1"/>
    </source>
</evidence>
<dbReference type="EMBL" id="QMIF01000011">
    <property type="protein sequence ID" value="TVM32338.1"/>
    <property type="molecule type" value="Genomic_DNA"/>
</dbReference>
<proteinExistence type="predicted"/>
<comment type="caution">
    <text evidence="2">The sequence shown here is derived from an EMBL/GenBank/DDBJ whole genome shotgun (WGS) entry which is preliminary data.</text>
</comment>
<dbReference type="AlphaFoldDB" id="A0A6P1ZF77"/>
<reference evidence="2 3" key="1">
    <citation type="submission" date="2018-06" db="EMBL/GenBank/DDBJ databases">
        <title>Complete genome of Desulfovibrio marinus P48SEP.</title>
        <authorList>
            <person name="Crispim J.S."/>
            <person name="Vidigal P.M.P."/>
            <person name="Silva L.C.F."/>
            <person name="Araujo L.C."/>
            <person name="Laguardia C.N."/>
            <person name="Dias R.S."/>
            <person name="Sousa M.P."/>
            <person name="Paula S.O."/>
            <person name="Silva C."/>
        </authorList>
    </citation>
    <scope>NUCLEOTIDE SEQUENCE [LARGE SCALE GENOMIC DNA]</scope>
    <source>
        <strain evidence="2 3">P48SEP</strain>
    </source>
</reference>
<evidence type="ECO:0000313" key="3">
    <source>
        <dbReference type="Proteomes" id="UP000434052"/>
    </source>
</evidence>
<protein>
    <recommendedName>
        <fullName evidence="4">DUF4340 domain-containing protein</fullName>
    </recommendedName>
</protein>
<feature type="region of interest" description="Disordered" evidence="1">
    <location>
        <begin position="486"/>
        <end position="508"/>
    </location>
</feature>
<dbReference type="Proteomes" id="UP000434052">
    <property type="component" value="Unassembled WGS sequence"/>
</dbReference>
<gene>
    <name evidence="2" type="ORF">DQK91_15780</name>
</gene>
<dbReference type="RefSeq" id="WP_144306349.1">
    <property type="nucleotide sequence ID" value="NZ_QMIF01000011.1"/>
</dbReference>
<name>A0A6P1ZF77_9BACT</name>
<organism evidence="2 3">
    <name type="scientific">Oceanidesulfovibrio marinus</name>
    <dbReference type="NCBI Taxonomy" id="370038"/>
    <lineage>
        <taxon>Bacteria</taxon>
        <taxon>Pseudomonadati</taxon>
        <taxon>Thermodesulfobacteriota</taxon>
        <taxon>Desulfovibrionia</taxon>
        <taxon>Desulfovibrionales</taxon>
        <taxon>Desulfovibrionaceae</taxon>
        <taxon>Oceanidesulfovibrio</taxon>
    </lineage>
</organism>
<evidence type="ECO:0000256" key="1">
    <source>
        <dbReference type="SAM" id="MobiDB-lite"/>
    </source>
</evidence>